<dbReference type="PANTHER" id="PTHR23028">
    <property type="entry name" value="ACETYLTRANSFERASE"/>
    <property type="match status" value="1"/>
</dbReference>
<dbReference type="InterPro" id="IPR002656">
    <property type="entry name" value="Acyl_transf_3_dom"/>
</dbReference>
<feature type="transmembrane region" description="Helical" evidence="1">
    <location>
        <begin position="550"/>
        <end position="568"/>
    </location>
</feature>
<protein>
    <submittedName>
        <fullName evidence="3">Hard surface induced protein 3-like protein</fullName>
    </submittedName>
</protein>
<keyword evidence="4" id="KW-1185">Reference proteome</keyword>
<keyword evidence="1" id="KW-0472">Membrane</keyword>
<organism evidence="3 4">
    <name type="scientific">Phlyctema vagabunda</name>
    <dbReference type="NCBI Taxonomy" id="108571"/>
    <lineage>
        <taxon>Eukaryota</taxon>
        <taxon>Fungi</taxon>
        <taxon>Dikarya</taxon>
        <taxon>Ascomycota</taxon>
        <taxon>Pezizomycotina</taxon>
        <taxon>Leotiomycetes</taxon>
        <taxon>Helotiales</taxon>
        <taxon>Dermateaceae</taxon>
        <taxon>Phlyctema</taxon>
    </lineage>
</organism>
<feature type="transmembrane region" description="Helical" evidence="1">
    <location>
        <begin position="825"/>
        <end position="843"/>
    </location>
</feature>
<sequence>MLSRLVNLVRTKSPSSFTYQPITTGTRRSSDPHDTVILTSTTSSLEVIDLNGLRGLAALAVTSHTFLHSINPDWDIGYGFGIPLFCVLVGQSLSYSLVPHFLIQSWDDLLGVISSLFFNRSLRIFLPAICATFFALIMLRLNLYDFALATTYEQPTTTRQPELSAQLVDWWKSALLLIYPLYGARPHLAYIPALWVLPVLFRDLMICTLVIIAVARCRRAIRWTAIGYLLWQAYQNDQLNRFSMLGGVLLADIDTGLGQDLKLMSRGRRPIIMKKMLNIMLLVVSTFLMARPRYCSNGLDKTAATCNPKDESWHHVGAVLALYSVSKFSVMKRILLGAPLHYTGRLSYAIYLLQSSLIQVVGYRVLAKIVGRGPIVLSPGTSLGLLVSLILTLIVILSLSHIFWHVVEIPVQSFATWFETRCLSDIASIQTAPQEAERFPRASRTESETNIFSEPRYRGLGKCLRRIGRFMVPSWVQDWVSQGPSEPPSIHPTAYLDGLRGWASLFVLIYHSTYDYHPKRSQGYGVDPKHSHFIQLPILRVLYSGPNMVWVFYAISGFALSLKPLQYIQHGQMDKLLLAISSSVFRRMVRLYLPVLTVTFIAMLGVQAGAFREETYITTPPDFARDYKKPGAIPHYADVFSQLHDWLRQMESQMRMASSSPKRNSYNPHSWTIPVEFDGSMVVFAVLLTLAKARTWMRISSTAALVIYLWYIRRGVAVQLFLAGVLLAEVYVQQQLQKPWTQLVVGSVAARPLSWLAFVSALFLISMPWVHGADTPGYRTLTHFASDATWRELGVPLLILSVQLNRTLQWLFTTPVSRYLGRISFALYLCQFLVIYTLGKALIPVCLELTGQQTLWRFELGFWLGNSVVVVVTFWLADVFWRAVDLPSVSFARWLEERSMVTVS</sequence>
<feature type="transmembrane region" description="Helical" evidence="1">
    <location>
        <begin position="671"/>
        <end position="690"/>
    </location>
</feature>
<dbReference type="InterPro" id="IPR050879">
    <property type="entry name" value="Acyltransferase_3"/>
</dbReference>
<feature type="domain" description="Acyltransferase 3" evidence="2">
    <location>
        <begin position="494"/>
        <end position="881"/>
    </location>
</feature>
<keyword evidence="1" id="KW-1133">Transmembrane helix</keyword>
<feature type="transmembrane region" description="Helical" evidence="1">
    <location>
        <begin position="272"/>
        <end position="290"/>
    </location>
</feature>
<evidence type="ECO:0000256" key="1">
    <source>
        <dbReference type="SAM" id="Phobius"/>
    </source>
</evidence>
<accession>A0ABR4PYF1</accession>
<feature type="transmembrane region" description="Helical" evidence="1">
    <location>
        <begin position="752"/>
        <end position="770"/>
    </location>
</feature>
<feature type="transmembrane region" description="Helical" evidence="1">
    <location>
        <begin position="348"/>
        <end position="371"/>
    </location>
</feature>
<dbReference type="PANTHER" id="PTHR23028:SF134">
    <property type="entry name" value="PUTATIVE (AFU_ORTHOLOGUE AFUA_4G08520)-RELATED"/>
    <property type="match status" value="1"/>
</dbReference>
<name>A0ABR4PYF1_9HELO</name>
<feature type="transmembrane region" description="Helical" evidence="1">
    <location>
        <begin position="124"/>
        <end position="143"/>
    </location>
</feature>
<dbReference type="EMBL" id="JBFCZG010000001">
    <property type="protein sequence ID" value="KAL3428419.1"/>
    <property type="molecule type" value="Genomic_DNA"/>
</dbReference>
<feature type="transmembrane region" description="Helical" evidence="1">
    <location>
        <begin position="189"/>
        <end position="215"/>
    </location>
</feature>
<feature type="transmembrane region" description="Helical" evidence="1">
    <location>
        <begin position="589"/>
        <end position="611"/>
    </location>
</feature>
<dbReference type="Proteomes" id="UP001629113">
    <property type="component" value="Unassembled WGS sequence"/>
</dbReference>
<evidence type="ECO:0000259" key="2">
    <source>
        <dbReference type="Pfam" id="PF01757"/>
    </source>
</evidence>
<comment type="caution">
    <text evidence="3">The sequence shown here is derived from an EMBL/GenBank/DDBJ whole genome shotgun (WGS) entry which is preliminary data.</text>
</comment>
<gene>
    <name evidence="3" type="ORF">PVAG01_01928</name>
</gene>
<evidence type="ECO:0000313" key="3">
    <source>
        <dbReference type="EMBL" id="KAL3428419.1"/>
    </source>
</evidence>
<feature type="transmembrane region" description="Helical" evidence="1">
    <location>
        <begin position="383"/>
        <end position="404"/>
    </location>
</feature>
<feature type="transmembrane region" description="Helical" evidence="1">
    <location>
        <begin position="863"/>
        <end position="884"/>
    </location>
</feature>
<reference evidence="3 4" key="1">
    <citation type="submission" date="2024-06" db="EMBL/GenBank/DDBJ databases">
        <title>Complete genome of Phlyctema vagabunda strain 19-DSS-EL-015.</title>
        <authorList>
            <person name="Fiorenzani C."/>
        </authorList>
    </citation>
    <scope>NUCLEOTIDE SEQUENCE [LARGE SCALE GENOMIC DNA]</scope>
    <source>
        <strain evidence="3 4">19-DSS-EL-015</strain>
    </source>
</reference>
<proteinExistence type="predicted"/>
<dbReference type="Pfam" id="PF01757">
    <property type="entry name" value="Acyl_transf_3"/>
    <property type="match status" value="1"/>
</dbReference>
<keyword evidence="1" id="KW-0812">Transmembrane</keyword>
<evidence type="ECO:0000313" key="4">
    <source>
        <dbReference type="Proteomes" id="UP001629113"/>
    </source>
</evidence>
<feature type="transmembrane region" description="Helical" evidence="1">
    <location>
        <begin position="711"/>
        <end position="732"/>
    </location>
</feature>